<accession>A0ABX7LC00</accession>
<evidence type="ECO:0000256" key="1">
    <source>
        <dbReference type="SAM" id="Phobius"/>
    </source>
</evidence>
<dbReference type="EMBL" id="CP070969">
    <property type="protein sequence ID" value="QSF45547.1"/>
    <property type="molecule type" value="Genomic_DNA"/>
</dbReference>
<evidence type="ECO:0000313" key="2">
    <source>
        <dbReference type="EMBL" id="QSF45547.1"/>
    </source>
</evidence>
<dbReference type="PANTHER" id="PTHR34351:SF2">
    <property type="entry name" value="DUF58 DOMAIN-CONTAINING PROTEIN"/>
    <property type="match status" value="1"/>
</dbReference>
<feature type="transmembrane region" description="Helical" evidence="1">
    <location>
        <begin position="33"/>
        <end position="52"/>
    </location>
</feature>
<keyword evidence="1" id="KW-0812">Transmembrane</keyword>
<name>A0ABX7LC00_9BACL</name>
<reference evidence="2 3" key="1">
    <citation type="submission" date="2021-02" db="EMBL/GenBank/DDBJ databases">
        <title>Paenibacillus tianjinensis sp. nov.</title>
        <authorList>
            <person name="Liu H."/>
        </authorList>
    </citation>
    <scope>NUCLEOTIDE SEQUENCE [LARGE SCALE GENOMIC DNA]</scope>
    <source>
        <strain evidence="2 3">TB2019</strain>
    </source>
</reference>
<keyword evidence="1" id="KW-1133">Transmembrane helix</keyword>
<keyword evidence="3" id="KW-1185">Reference proteome</keyword>
<gene>
    <name evidence="2" type="ORF">JRJ22_02480</name>
</gene>
<feature type="transmembrane region" description="Helical" evidence="1">
    <location>
        <begin position="58"/>
        <end position="79"/>
    </location>
</feature>
<sequence>MSYSSLIEQTQNKQQGQLSAAAGRLHPHGRSMAWQWLRMLAITAVLAALYAWRGGASLLFLLTASGLLMLGGFLLQACGPRSVKIIRSMSPARPAAGDHVNVEVQVSFTTWLPVPWMLITDYWSGGWHQELLFPGFRRSFHYVYKLHEMPRGIHQLHGCRMSWGDLPGLFTGGCWPEGKAGFKVLPRPLYIGGTLPESILMPGDALSLKRSRNSGEAADIRDYAPGDPLSRIHWKNSARKGSLQSRVPEREEGRMTCIVLANSPENYEIPYSALTPRSQRGTAAPAFERAVSTAMGLMLSAERSGAYVQLFSGGWPEGMARHEGLGKLPGRVQDMLTEITPSGTRSLSQLLEDSSKGWIPGMTVAVITGRLEEEAARTLARFLVQGVRVELYYVWDQPAPAATDMWRNPAVEYKHHTAGTIGSSLARLGARMYCLHPVPPDGHKEAELHEFPGRPTLG</sequence>
<keyword evidence="1" id="KW-0472">Membrane</keyword>
<proteinExistence type="predicted"/>
<organism evidence="2 3">
    <name type="scientific">Paenibacillus tianjinensis</name>
    <dbReference type="NCBI Taxonomy" id="2810347"/>
    <lineage>
        <taxon>Bacteria</taxon>
        <taxon>Bacillati</taxon>
        <taxon>Bacillota</taxon>
        <taxon>Bacilli</taxon>
        <taxon>Bacillales</taxon>
        <taxon>Paenibacillaceae</taxon>
        <taxon>Paenibacillus</taxon>
    </lineage>
</organism>
<dbReference type="RefSeq" id="WP_206103065.1">
    <property type="nucleotide sequence ID" value="NZ_CP070969.1"/>
</dbReference>
<evidence type="ECO:0000313" key="3">
    <source>
        <dbReference type="Proteomes" id="UP000663452"/>
    </source>
</evidence>
<dbReference type="Proteomes" id="UP000663452">
    <property type="component" value="Chromosome"/>
</dbReference>
<dbReference type="PANTHER" id="PTHR34351">
    <property type="entry name" value="SLR1927 PROTEIN-RELATED"/>
    <property type="match status" value="1"/>
</dbReference>
<protein>
    <submittedName>
        <fullName evidence="2">DUF58 domain-containing protein</fullName>
    </submittedName>
</protein>